<gene>
    <name evidence="1" type="ORF">FHR83_008923</name>
</gene>
<dbReference type="RefSeq" id="WP_183227539.1">
    <property type="nucleotide sequence ID" value="NZ_BMPW01000039.1"/>
</dbReference>
<keyword evidence="2" id="KW-1185">Reference proteome</keyword>
<dbReference type="Proteomes" id="UP000590749">
    <property type="component" value="Unassembled WGS sequence"/>
</dbReference>
<dbReference type="Pfam" id="PF02567">
    <property type="entry name" value="PhzC-PhzF"/>
    <property type="match status" value="1"/>
</dbReference>
<protein>
    <submittedName>
        <fullName evidence="1">Putative PhzF superfamily epimerase YddE/YHI9</fullName>
    </submittedName>
</protein>
<evidence type="ECO:0000313" key="2">
    <source>
        <dbReference type="Proteomes" id="UP000590749"/>
    </source>
</evidence>
<organism evidence="1 2">
    <name type="scientific">Actinoplanes campanulatus</name>
    <dbReference type="NCBI Taxonomy" id="113559"/>
    <lineage>
        <taxon>Bacteria</taxon>
        <taxon>Bacillati</taxon>
        <taxon>Actinomycetota</taxon>
        <taxon>Actinomycetes</taxon>
        <taxon>Micromonosporales</taxon>
        <taxon>Micromonosporaceae</taxon>
        <taxon>Actinoplanes</taxon>
    </lineage>
</organism>
<dbReference type="EMBL" id="JACHXF010000034">
    <property type="protein sequence ID" value="MBB3101195.1"/>
    <property type="molecule type" value="Genomic_DNA"/>
</dbReference>
<name>A0A7W5ARX4_9ACTN</name>
<dbReference type="AlphaFoldDB" id="A0A7W5ARX4"/>
<comment type="caution">
    <text evidence="1">The sequence shown here is derived from an EMBL/GenBank/DDBJ whole genome shotgun (WGS) entry which is preliminary data.</text>
</comment>
<dbReference type="Gene3D" id="3.10.310.10">
    <property type="entry name" value="Diaminopimelate Epimerase, Chain A, domain 1"/>
    <property type="match status" value="2"/>
</dbReference>
<dbReference type="GO" id="GO:0005737">
    <property type="term" value="C:cytoplasm"/>
    <property type="evidence" value="ECO:0007669"/>
    <property type="project" value="TreeGrafter"/>
</dbReference>
<dbReference type="SUPFAM" id="SSF54506">
    <property type="entry name" value="Diaminopimelate epimerase-like"/>
    <property type="match status" value="1"/>
</dbReference>
<dbReference type="PIRSF" id="PIRSF016184">
    <property type="entry name" value="PhzC_PhzF"/>
    <property type="match status" value="1"/>
</dbReference>
<dbReference type="GO" id="GO:0016853">
    <property type="term" value="F:isomerase activity"/>
    <property type="evidence" value="ECO:0007669"/>
    <property type="project" value="TreeGrafter"/>
</dbReference>
<dbReference type="InterPro" id="IPR003719">
    <property type="entry name" value="Phenazine_PhzF-like"/>
</dbReference>
<dbReference type="PANTHER" id="PTHR13774">
    <property type="entry name" value="PHENAZINE BIOSYNTHESIS PROTEIN"/>
    <property type="match status" value="1"/>
</dbReference>
<evidence type="ECO:0000313" key="1">
    <source>
        <dbReference type="EMBL" id="MBB3101195.1"/>
    </source>
</evidence>
<proteinExistence type="predicted"/>
<sequence length="260" mass="26987">MLTMVDACTRDGTGGSPTVVVDDDPSLRDEDRCAIVRDSGASHGAFLSVPHMRFFTGTGELRNCGHGILAAHAVLLSRSGLPEQRLRHRTGDRPHVADAAWRPDGIEVWYDQGAVSLSAPDAAAGVLAALGAPAVIGLSVASPGTPRLLVEVPDVAAVTSMTPESARLAAACRERDLLGCFVWAFGPGRAVTARMFAPAIGVDEDVANANSSGCLAAHLYATGRGDTVQVRQGDALGRPSTVLASTDGRTTRIGGTVRIR</sequence>
<reference evidence="1 2" key="1">
    <citation type="submission" date="2020-08" db="EMBL/GenBank/DDBJ databases">
        <title>Genomic Encyclopedia of Type Strains, Phase III (KMG-III): the genomes of soil and plant-associated and newly described type strains.</title>
        <authorList>
            <person name="Whitman W."/>
        </authorList>
    </citation>
    <scope>NUCLEOTIDE SEQUENCE [LARGE SCALE GENOMIC DNA]</scope>
    <source>
        <strain evidence="1 2">CECT 3287</strain>
    </source>
</reference>
<accession>A0A7W5ARX4</accession>